<dbReference type="GO" id="GO:0005829">
    <property type="term" value="C:cytosol"/>
    <property type="evidence" value="ECO:0007669"/>
    <property type="project" value="TreeGrafter"/>
</dbReference>
<evidence type="ECO:0000313" key="4">
    <source>
        <dbReference type="EMBL" id="KAG8457264.1"/>
    </source>
</evidence>
<dbReference type="GO" id="GO:0004594">
    <property type="term" value="F:pantothenate kinase activity"/>
    <property type="evidence" value="ECO:0007669"/>
    <property type="project" value="TreeGrafter"/>
</dbReference>
<evidence type="ECO:0000313" key="5">
    <source>
        <dbReference type="Proteomes" id="UP000751190"/>
    </source>
</evidence>
<accession>A0A8J5X5L6</accession>
<keyword evidence="5" id="KW-1185">Reference proteome</keyword>
<reference evidence="4" key="1">
    <citation type="submission" date="2021-05" db="EMBL/GenBank/DDBJ databases">
        <title>The genome of the haptophyte Pavlova lutheri (Diacronema luteri, Pavlovales) - a model for lipid biosynthesis in eukaryotic algae.</title>
        <authorList>
            <person name="Hulatt C.J."/>
            <person name="Posewitz M.C."/>
        </authorList>
    </citation>
    <scope>NUCLEOTIDE SEQUENCE</scope>
    <source>
        <strain evidence="4">NIVA-4/92</strain>
    </source>
</reference>
<keyword evidence="3" id="KW-0173">Coenzyme A biosynthesis</keyword>
<organism evidence="4 5">
    <name type="scientific">Diacronema lutheri</name>
    <name type="common">Unicellular marine alga</name>
    <name type="synonym">Monochrysis lutheri</name>
    <dbReference type="NCBI Taxonomy" id="2081491"/>
    <lineage>
        <taxon>Eukaryota</taxon>
        <taxon>Haptista</taxon>
        <taxon>Haptophyta</taxon>
        <taxon>Pavlovophyceae</taxon>
        <taxon>Pavlovales</taxon>
        <taxon>Pavlovaceae</taxon>
        <taxon>Diacronema</taxon>
    </lineage>
</organism>
<dbReference type="PANTHER" id="PTHR12280:SF20">
    <property type="entry name" value="4'-PHOSPHOPANTETHEINE PHOSPHATASE"/>
    <property type="match status" value="1"/>
</dbReference>
<dbReference type="Gene3D" id="3.30.420.510">
    <property type="match status" value="1"/>
</dbReference>
<dbReference type="Pfam" id="PF03630">
    <property type="entry name" value="Fumble"/>
    <property type="match status" value="2"/>
</dbReference>
<evidence type="ECO:0000256" key="1">
    <source>
        <dbReference type="ARBA" id="ARBA00022741"/>
    </source>
</evidence>
<comment type="caution">
    <text evidence="4">The sequence shown here is derived from an EMBL/GenBank/DDBJ whole genome shotgun (WGS) entry which is preliminary data.</text>
</comment>
<dbReference type="InterPro" id="IPR004567">
    <property type="entry name" value="Type_II_PanK"/>
</dbReference>
<gene>
    <name evidence="4" type="ORF">KFE25_011938</name>
</gene>
<dbReference type="GO" id="GO:0015937">
    <property type="term" value="P:coenzyme A biosynthetic process"/>
    <property type="evidence" value="ECO:0007669"/>
    <property type="project" value="UniProtKB-KW"/>
</dbReference>
<proteinExistence type="predicted"/>
<dbReference type="GO" id="GO:0005634">
    <property type="term" value="C:nucleus"/>
    <property type="evidence" value="ECO:0007669"/>
    <property type="project" value="TreeGrafter"/>
</dbReference>
<evidence type="ECO:0000256" key="2">
    <source>
        <dbReference type="ARBA" id="ARBA00022840"/>
    </source>
</evidence>
<dbReference type="Gene3D" id="3.30.420.40">
    <property type="match status" value="1"/>
</dbReference>
<keyword evidence="1" id="KW-0547">Nucleotide-binding</keyword>
<sequence length="403" mass="41027">MAPSLPHGAIALDIGGSLIKAAVFCARGRELARAPLSDVRVPPLAGRPAVHPPLELSSFGGAVHFGAVDASAIGACIESVAAHCGASARDARVRMPATGGGATKHAPDFAAAGIELQPRAEIDAMACGLEGTLMHGSSEGEAFELHTGDPLEPCPPSRAATLARRYVLLRAPPPSPPPRIYPYLLASLGSGMSVVLVHGPQAAERERVGGSSIAGGTFNHLGRMVAALAHARAEGGEGGGSACAVGCDPATARARAPLGYEALLDLAERGDASRADVTVGDIYGPNGCAALSLPPSVPAASLGRADAGGVRAPRAADLAQSLLWMVAWNGAQLAALDARRLNVRDIFFTGGLAAGRAYPMAVLSNSVRFNSAGSARALFVRRDGCLGALGALLMSEKARDEWR</sequence>
<protein>
    <submittedName>
        <fullName evidence="4">Uncharacterized protein</fullName>
    </submittedName>
</protein>
<evidence type="ECO:0000256" key="3">
    <source>
        <dbReference type="ARBA" id="ARBA00022993"/>
    </source>
</evidence>
<dbReference type="AlphaFoldDB" id="A0A8J5X5L6"/>
<dbReference type="InterPro" id="IPR043129">
    <property type="entry name" value="ATPase_NBD"/>
</dbReference>
<dbReference type="Proteomes" id="UP000751190">
    <property type="component" value="Unassembled WGS sequence"/>
</dbReference>
<dbReference type="OMA" id="EIDAMAC"/>
<dbReference type="GO" id="GO:0005524">
    <property type="term" value="F:ATP binding"/>
    <property type="evidence" value="ECO:0007669"/>
    <property type="project" value="UniProtKB-KW"/>
</dbReference>
<dbReference type="EMBL" id="JAGTXO010000076">
    <property type="protein sequence ID" value="KAG8457264.1"/>
    <property type="molecule type" value="Genomic_DNA"/>
</dbReference>
<dbReference type="SUPFAM" id="SSF53067">
    <property type="entry name" value="Actin-like ATPase domain"/>
    <property type="match status" value="2"/>
</dbReference>
<name>A0A8J5X5L6_DIALT</name>
<keyword evidence="2" id="KW-0067">ATP-binding</keyword>
<dbReference type="OrthoDB" id="275583at2759"/>
<dbReference type="PANTHER" id="PTHR12280">
    <property type="entry name" value="PANTOTHENATE KINASE"/>
    <property type="match status" value="1"/>
</dbReference>